<evidence type="ECO:0000256" key="1">
    <source>
        <dbReference type="ARBA" id="ARBA00022491"/>
    </source>
</evidence>
<dbReference type="PRINTS" id="PR00455">
    <property type="entry name" value="HTHTETR"/>
</dbReference>
<dbReference type="PANTHER" id="PTHR30055">
    <property type="entry name" value="HTH-TYPE TRANSCRIPTIONAL REGULATOR RUTR"/>
    <property type="match status" value="1"/>
</dbReference>
<proteinExistence type="predicted"/>
<keyword evidence="1" id="KW-0678">Repressor</keyword>
<name>A0A543BL42_9MICO</name>
<dbReference type="PROSITE" id="PS50977">
    <property type="entry name" value="HTH_TETR_2"/>
    <property type="match status" value="1"/>
</dbReference>
<accession>A0A543BL42</accession>
<dbReference type="GO" id="GO:0003700">
    <property type="term" value="F:DNA-binding transcription factor activity"/>
    <property type="evidence" value="ECO:0007669"/>
    <property type="project" value="TreeGrafter"/>
</dbReference>
<evidence type="ECO:0000256" key="3">
    <source>
        <dbReference type="ARBA" id="ARBA00023125"/>
    </source>
</evidence>
<dbReference type="Pfam" id="PF13977">
    <property type="entry name" value="TetR_C_6"/>
    <property type="match status" value="1"/>
</dbReference>
<dbReference type="AlphaFoldDB" id="A0A543BL42"/>
<comment type="caution">
    <text evidence="7">The sequence shown here is derived from an EMBL/GenBank/DDBJ whole genome shotgun (WGS) entry which is preliminary data.</text>
</comment>
<evidence type="ECO:0000259" key="6">
    <source>
        <dbReference type="PROSITE" id="PS50977"/>
    </source>
</evidence>
<dbReference type="Pfam" id="PF00440">
    <property type="entry name" value="TetR_N"/>
    <property type="match status" value="1"/>
</dbReference>
<dbReference type="InterPro" id="IPR039538">
    <property type="entry name" value="BetI_C"/>
</dbReference>
<dbReference type="GO" id="GO:0000976">
    <property type="term" value="F:transcription cis-regulatory region binding"/>
    <property type="evidence" value="ECO:0007669"/>
    <property type="project" value="TreeGrafter"/>
</dbReference>
<dbReference type="RefSeq" id="WP_141871499.1">
    <property type="nucleotide sequence ID" value="NZ_VFOX01000001.1"/>
</dbReference>
<evidence type="ECO:0000256" key="2">
    <source>
        <dbReference type="ARBA" id="ARBA00023015"/>
    </source>
</evidence>
<reference evidence="7 8" key="1">
    <citation type="submission" date="2019-06" db="EMBL/GenBank/DDBJ databases">
        <title>Sequencing the genomes of 1000 actinobacteria strains.</title>
        <authorList>
            <person name="Klenk H.-P."/>
        </authorList>
    </citation>
    <scope>NUCLEOTIDE SEQUENCE [LARGE SCALE GENOMIC DNA]</scope>
    <source>
        <strain evidence="7 8">DSM 20169</strain>
    </source>
</reference>
<dbReference type="Gene3D" id="1.10.357.10">
    <property type="entry name" value="Tetracycline Repressor, domain 2"/>
    <property type="match status" value="1"/>
</dbReference>
<dbReference type="PANTHER" id="PTHR30055:SF234">
    <property type="entry name" value="HTH-TYPE TRANSCRIPTIONAL REGULATOR BETI"/>
    <property type="match status" value="1"/>
</dbReference>
<evidence type="ECO:0000256" key="5">
    <source>
        <dbReference type="PROSITE-ProRule" id="PRU00335"/>
    </source>
</evidence>
<dbReference type="InterPro" id="IPR036271">
    <property type="entry name" value="Tet_transcr_reg_TetR-rel_C_sf"/>
</dbReference>
<evidence type="ECO:0000313" key="7">
    <source>
        <dbReference type="EMBL" id="TQL85560.1"/>
    </source>
</evidence>
<gene>
    <name evidence="7" type="ORF">FB560_1182</name>
</gene>
<feature type="domain" description="HTH tetR-type" evidence="6">
    <location>
        <begin position="11"/>
        <end position="71"/>
    </location>
</feature>
<dbReference type="InterPro" id="IPR001647">
    <property type="entry name" value="HTH_TetR"/>
</dbReference>
<dbReference type="EMBL" id="VFOX01000001">
    <property type="protein sequence ID" value="TQL85560.1"/>
    <property type="molecule type" value="Genomic_DNA"/>
</dbReference>
<feature type="DNA-binding region" description="H-T-H motif" evidence="5">
    <location>
        <begin position="34"/>
        <end position="53"/>
    </location>
</feature>
<dbReference type="InterPro" id="IPR050109">
    <property type="entry name" value="HTH-type_TetR-like_transc_reg"/>
</dbReference>
<protein>
    <submittedName>
        <fullName evidence="7">TetR family transcriptional regulator</fullName>
    </submittedName>
</protein>
<dbReference type="InterPro" id="IPR009057">
    <property type="entry name" value="Homeodomain-like_sf"/>
</dbReference>
<evidence type="ECO:0000256" key="4">
    <source>
        <dbReference type="ARBA" id="ARBA00023163"/>
    </source>
</evidence>
<sequence>MARQGKYAKGAARREEILAATTRILADDGYRNLSLRYIARDLGIEPAHILYYFDSREELLQKVLERWDQGNPGIMLIEPGEILDRYVEAVGSNLAIPGIVHLYLIFAAEAVHPDHAAHDYFRQRFRAVCELLTRGLEYEMSTGKLRDDIDVTIEAQKLIALADGLQLQALSDPSLNPSTMIAGAIASLRTHVSDPDASKAVGASRGTV</sequence>
<dbReference type="SUPFAM" id="SSF48498">
    <property type="entry name" value="Tetracyclin repressor-like, C-terminal domain"/>
    <property type="match status" value="1"/>
</dbReference>
<keyword evidence="4" id="KW-0804">Transcription</keyword>
<dbReference type="OrthoDB" id="3210235at2"/>
<keyword evidence="3 5" id="KW-0238">DNA-binding</keyword>
<organism evidence="7 8">
    <name type="scientific">Microbacterium saperdae</name>
    <dbReference type="NCBI Taxonomy" id="69368"/>
    <lineage>
        <taxon>Bacteria</taxon>
        <taxon>Bacillati</taxon>
        <taxon>Actinomycetota</taxon>
        <taxon>Actinomycetes</taxon>
        <taxon>Micrococcales</taxon>
        <taxon>Microbacteriaceae</taxon>
        <taxon>Microbacterium</taxon>
    </lineage>
</organism>
<evidence type="ECO:0000313" key="8">
    <source>
        <dbReference type="Proteomes" id="UP000317209"/>
    </source>
</evidence>
<dbReference type="Proteomes" id="UP000317209">
    <property type="component" value="Unassembled WGS sequence"/>
</dbReference>
<dbReference type="SUPFAM" id="SSF46689">
    <property type="entry name" value="Homeodomain-like"/>
    <property type="match status" value="1"/>
</dbReference>
<keyword evidence="8" id="KW-1185">Reference proteome</keyword>
<keyword evidence="2" id="KW-0805">Transcription regulation</keyword>